<dbReference type="Pfam" id="PF13426">
    <property type="entry name" value="PAS_9"/>
    <property type="match status" value="1"/>
</dbReference>
<dbReference type="Gene3D" id="3.30.565.10">
    <property type="entry name" value="Histidine kinase-like ATPase, C-terminal domain"/>
    <property type="match status" value="1"/>
</dbReference>
<dbReference type="Gene3D" id="1.10.287.130">
    <property type="match status" value="1"/>
</dbReference>
<evidence type="ECO:0000256" key="10">
    <source>
        <dbReference type="SAM" id="Phobius"/>
    </source>
</evidence>
<dbReference type="InterPro" id="IPR035965">
    <property type="entry name" value="PAS-like_dom_sf"/>
</dbReference>
<dbReference type="InterPro" id="IPR005467">
    <property type="entry name" value="His_kinase_dom"/>
</dbReference>
<evidence type="ECO:0000256" key="2">
    <source>
        <dbReference type="ARBA" id="ARBA00012438"/>
    </source>
</evidence>
<accession>A0A7C2XAT2</accession>
<evidence type="ECO:0000256" key="3">
    <source>
        <dbReference type="ARBA" id="ARBA00022553"/>
    </source>
</evidence>
<keyword evidence="10" id="KW-0472">Membrane</keyword>
<dbReference type="SUPFAM" id="SSF55785">
    <property type="entry name" value="PYP-like sensor domain (PAS domain)"/>
    <property type="match status" value="1"/>
</dbReference>
<gene>
    <name evidence="14" type="ORF">ENN98_07715</name>
</gene>
<keyword evidence="10" id="KW-0812">Transmembrane</keyword>
<sequence>MPDRSRRRTIIALVWVLVSIGLLTGVLTNGLVGWTLLTLNRERVQLLEQDRHLGQLAARLQRLGQESRRELNLMLLGGAGPSAEGPVAAFASAVGDLRAAISDYPGIDALGDLDAAVGQLTRLHQKSAAWLERYRLAADDQQEKITLGKVRLLLEEMRAAAETLEGRQRLAEAMALRRWRQAATSQSPALAQVFLEQHLRQWPRVLKEVRGELGELSRLVEILVGEDQFDHLADLRDNQLKQVLERLERQLLWLAEEGEPAAGLEPGQVAQLRELLFGRGHRVLAEYQTIQLGEGGLYRLSSELLLLRRERELLQRQTQELFARIERFYPVLADLAGERSAAITRQAENLLSRGLFNLMLLSMLVLVGFLALGWLISSRVENQVRSMARLRRHNELILNSAGEGILGLEIGGKVTFINPAGARLLGGAPADLIGRCFGNILIRPENEPGGCGSKSEPLGRVFGQGLSVHVDNHRFQRLDGSSFPGEYTANPIRNEGGEIEGAVITFLDVTERKQAAAALQQTCAELDSLNRSLEAKVAERTRDLVEKNQELLRTQKELVNKEKLAAVGSLAAGVAHEINNPAAIIRGNVEILRRRLDGCGGAGGTGQEEVLEIIRNIERISRITQGLLLFAREQSQPPAPAEAVRLNELLAGIVQRAAHQVPLAGVRVEQDFVPDLPMIKADQEKLRQVFTNLVINAVQAMEGRGRLRISTARAGDFIEVEVEDSGPGIPPGQRNIIFNPFFTTKKTGAGLGLAISYG</sequence>
<dbReference type="CDD" id="cd00082">
    <property type="entry name" value="HisKA"/>
    <property type="match status" value="1"/>
</dbReference>
<dbReference type="SUPFAM" id="SSF47384">
    <property type="entry name" value="Homodimeric domain of signal transducing histidine kinase"/>
    <property type="match status" value="1"/>
</dbReference>
<dbReference type="PANTHER" id="PTHR43065">
    <property type="entry name" value="SENSOR HISTIDINE KINASE"/>
    <property type="match status" value="1"/>
</dbReference>
<feature type="transmembrane region" description="Helical" evidence="10">
    <location>
        <begin position="12"/>
        <end position="37"/>
    </location>
</feature>
<dbReference type="SMART" id="SM00388">
    <property type="entry name" value="HisKA"/>
    <property type="match status" value="1"/>
</dbReference>
<dbReference type="Pfam" id="PF02518">
    <property type="entry name" value="HATPase_c"/>
    <property type="match status" value="1"/>
</dbReference>
<keyword evidence="3" id="KW-0597">Phosphoprotein</keyword>
<feature type="domain" description="PAS" evidence="12">
    <location>
        <begin position="390"/>
        <end position="446"/>
    </location>
</feature>
<dbReference type="InterPro" id="IPR003594">
    <property type="entry name" value="HATPase_dom"/>
</dbReference>
<dbReference type="Pfam" id="PF00512">
    <property type="entry name" value="HisKA"/>
    <property type="match status" value="1"/>
</dbReference>
<evidence type="ECO:0000256" key="9">
    <source>
        <dbReference type="SAM" id="Coils"/>
    </source>
</evidence>
<evidence type="ECO:0000256" key="8">
    <source>
        <dbReference type="ARBA" id="ARBA00023012"/>
    </source>
</evidence>
<evidence type="ECO:0000256" key="1">
    <source>
        <dbReference type="ARBA" id="ARBA00000085"/>
    </source>
</evidence>
<keyword evidence="9" id="KW-0175">Coiled coil</keyword>
<dbReference type="InterPro" id="IPR003661">
    <property type="entry name" value="HisK_dim/P_dom"/>
</dbReference>
<evidence type="ECO:0000256" key="7">
    <source>
        <dbReference type="ARBA" id="ARBA00022840"/>
    </source>
</evidence>
<dbReference type="GO" id="GO:0000155">
    <property type="term" value="F:phosphorelay sensor kinase activity"/>
    <property type="evidence" value="ECO:0007669"/>
    <property type="project" value="InterPro"/>
</dbReference>
<dbReference type="SUPFAM" id="SSF55874">
    <property type="entry name" value="ATPase domain of HSP90 chaperone/DNA topoisomerase II/histidine kinase"/>
    <property type="match status" value="1"/>
</dbReference>
<feature type="non-terminal residue" evidence="14">
    <location>
        <position position="758"/>
    </location>
</feature>
<name>A0A7C2XAT2_9BACT</name>
<evidence type="ECO:0000259" key="12">
    <source>
        <dbReference type="PROSITE" id="PS50112"/>
    </source>
</evidence>
<dbReference type="InterPro" id="IPR036097">
    <property type="entry name" value="HisK_dim/P_sf"/>
</dbReference>
<evidence type="ECO:0000256" key="4">
    <source>
        <dbReference type="ARBA" id="ARBA00022679"/>
    </source>
</evidence>
<dbReference type="SMART" id="SM00387">
    <property type="entry name" value="HATPase_c"/>
    <property type="match status" value="1"/>
</dbReference>
<dbReference type="PROSITE" id="PS50112">
    <property type="entry name" value="PAS"/>
    <property type="match status" value="1"/>
</dbReference>
<dbReference type="SMART" id="SM00091">
    <property type="entry name" value="PAS"/>
    <property type="match status" value="1"/>
</dbReference>
<dbReference type="PANTHER" id="PTHR43065:SF10">
    <property type="entry name" value="PEROXIDE STRESS-ACTIVATED HISTIDINE KINASE MAK3"/>
    <property type="match status" value="1"/>
</dbReference>
<dbReference type="AlphaFoldDB" id="A0A7C2XAT2"/>
<keyword evidence="6" id="KW-0418">Kinase</keyword>
<dbReference type="EC" id="2.7.13.3" evidence="2"/>
<evidence type="ECO:0000313" key="14">
    <source>
        <dbReference type="EMBL" id="HET98555.1"/>
    </source>
</evidence>
<dbReference type="Proteomes" id="UP000885986">
    <property type="component" value="Unassembled WGS sequence"/>
</dbReference>
<evidence type="ECO:0000259" key="11">
    <source>
        <dbReference type="PROSITE" id="PS50109"/>
    </source>
</evidence>
<feature type="coiled-coil region" evidence="9">
    <location>
        <begin position="516"/>
        <end position="564"/>
    </location>
</feature>
<dbReference type="InterPro" id="IPR000700">
    <property type="entry name" value="PAS-assoc_C"/>
</dbReference>
<dbReference type="InterPro" id="IPR036890">
    <property type="entry name" value="HATPase_C_sf"/>
</dbReference>
<keyword evidence="8" id="KW-0902">Two-component regulatory system</keyword>
<reference evidence="14" key="1">
    <citation type="journal article" date="2020" name="mSystems">
        <title>Genome- and Community-Level Interaction Insights into Carbon Utilization and Element Cycling Functions of Hydrothermarchaeota in Hydrothermal Sediment.</title>
        <authorList>
            <person name="Zhou Z."/>
            <person name="Liu Y."/>
            <person name="Xu W."/>
            <person name="Pan J."/>
            <person name="Luo Z.H."/>
            <person name="Li M."/>
        </authorList>
    </citation>
    <scope>NUCLEOTIDE SEQUENCE [LARGE SCALE GENOMIC DNA]</scope>
    <source>
        <strain evidence="14">SpSt-1224</strain>
    </source>
</reference>
<dbReference type="EMBL" id="DSDS01000173">
    <property type="protein sequence ID" value="HET98555.1"/>
    <property type="molecule type" value="Genomic_DNA"/>
</dbReference>
<evidence type="ECO:0000256" key="5">
    <source>
        <dbReference type="ARBA" id="ARBA00022741"/>
    </source>
</evidence>
<keyword evidence="10" id="KW-1133">Transmembrane helix</keyword>
<evidence type="ECO:0000256" key="6">
    <source>
        <dbReference type="ARBA" id="ARBA00022777"/>
    </source>
</evidence>
<feature type="domain" description="Histidine kinase" evidence="11">
    <location>
        <begin position="573"/>
        <end position="758"/>
    </location>
</feature>
<keyword evidence="7" id="KW-0067">ATP-binding</keyword>
<organism evidence="14">
    <name type="scientific">Desulfurivibrio alkaliphilus</name>
    <dbReference type="NCBI Taxonomy" id="427923"/>
    <lineage>
        <taxon>Bacteria</taxon>
        <taxon>Pseudomonadati</taxon>
        <taxon>Thermodesulfobacteriota</taxon>
        <taxon>Desulfobulbia</taxon>
        <taxon>Desulfobulbales</taxon>
        <taxon>Desulfobulbaceae</taxon>
        <taxon>Desulfurivibrio</taxon>
    </lineage>
</organism>
<keyword evidence="5" id="KW-0547">Nucleotide-binding</keyword>
<evidence type="ECO:0000259" key="13">
    <source>
        <dbReference type="PROSITE" id="PS50113"/>
    </source>
</evidence>
<dbReference type="InterPro" id="IPR004358">
    <property type="entry name" value="Sig_transdc_His_kin-like_C"/>
</dbReference>
<feature type="domain" description="PAC" evidence="13">
    <location>
        <begin position="469"/>
        <end position="521"/>
    </location>
</feature>
<dbReference type="InterPro" id="IPR001610">
    <property type="entry name" value="PAC"/>
</dbReference>
<dbReference type="PROSITE" id="PS50109">
    <property type="entry name" value="HIS_KIN"/>
    <property type="match status" value="1"/>
</dbReference>
<dbReference type="InterPro" id="IPR000014">
    <property type="entry name" value="PAS"/>
</dbReference>
<dbReference type="Gene3D" id="3.30.450.20">
    <property type="entry name" value="PAS domain"/>
    <property type="match status" value="1"/>
</dbReference>
<dbReference type="NCBIfam" id="TIGR00229">
    <property type="entry name" value="sensory_box"/>
    <property type="match status" value="1"/>
</dbReference>
<feature type="transmembrane region" description="Helical" evidence="10">
    <location>
        <begin position="355"/>
        <end position="377"/>
    </location>
</feature>
<dbReference type="GO" id="GO:0005524">
    <property type="term" value="F:ATP binding"/>
    <property type="evidence" value="ECO:0007669"/>
    <property type="project" value="UniProtKB-KW"/>
</dbReference>
<dbReference type="PROSITE" id="PS50113">
    <property type="entry name" value="PAC"/>
    <property type="match status" value="1"/>
</dbReference>
<keyword evidence="4" id="KW-0808">Transferase</keyword>
<dbReference type="SMART" id="SM00086">
    <property type="entry name" value="PAC"/>
    <property type="match status" value="1"/>
</dbReference>
<dbReference type="CDD" id="cd00130">
    <property type="entry name" value="PAS"/>
    <property type="match status" value="1"/>
</dbReference>
<proteinExistence type="predicted"/>
<comment type="caution">
    <text evidence="14">The sequence shown here is derived from an EMBL/GenBank/DDBJ whole genome shotgun (WGS) entry which is preliminary data.</text>
</comment>
<protein>
    <recommendedName>
        <fullName evidence="2">histidine kinase</fullName>
        <ecNumber evidence="2">2.7.13.3</ecNumber>
    </recommendedName>
</protein>
<comment type="catalytic activity">
    <reaction evidence="1">
        <text>ATP + protein L-histidine = ADP + protein N-phospho-L-histidine.</text>
        <dbReference type="EC" id="2.7.13.3"/>
    </reaction>
</comment>
<dbReference type="PRINTS" id="PR00344">
    <property type="entry name" value="BCTRLSENSOR"/>
</dbReference>